<keyword evidence="3" id="KW-1185">Reference proteome</keyword>
<evidence type="ECO:0000313" key="2">
    <source>
        <dbReference type="EMBL" id="KAF2185283.1"/>
    </source>
</evidence>
<dbReference type="Pfam" id="PF13374">
    <property type="entry name" value="TPR_10"/>
    <property type="match status" value="1"/>
</dbReference>
<gene>
    <name evidence="2" type="ORF">K469DRAFT_708064</name>
</gene>
<dbReference type="SUPFAM" id="SSF52540">
    <property type="entry name" value="P-loop containing nucleoside triphosphate hydrolases"/>
    <property type="match status" value="1"/>
</dbReference>
<dbReference type="EMBL" id="ML994634">
    <property type="protein sequence ID" value="KAF2185283.1"/>
    <property type="molecule type" value="Genomic_DNA"/>
</dbReference>
<organism evidence="2 3">
    <name type="scientific">Zopfia rhizophila CBS 207.26</name>
    <dbReference type="NCBI Taxonomy" id="1314779"/>
    <lineage>
        <taxon>Eukaryota</taxon>
        <taxon>Fungi</taxon>
        <taxon>Dikarya</taxon>
        <taxon>Ascomycota</taxon>
        <taxon>Pezizomycotina</taxon>
        <taxon>Dothideomycetes</taxon>
        <taxon>Dothideomycetes incertae sedis</taxon>
        <taxon>Zopfiaceae</taxon>
        <taxon>Zopfia</taxon>
    </lineage>
</organism>
<reference evidence="2" key="1">
    <citation type="journal article" date="2020" name="Stud. Mycol.">
        <title>101 Dothideomycetes genomes: a test case for predicting lifestyles and emergence of pathogens.</title>
        <authorList>
            <person name="Haridas S."/>
            <person name="Albert R."/>
            <person name="Binder M."/>
            <person name="Bloem J."/>
            <person name="Labutti K."/>
            <person name="Salamov A."/>
            <person name="Andreopoulos B."/>
            <person name="Baker S."/>
            <person name="Barry K."/>
            <person name="Bills G."/>
            <person name="Bluhm B."/>
            <person name="Cannon C."/>
            <person name="Castanera R."/>
            <person name="Culley D."/>
            <person name="Daum C."/>
            <person name="Ezra D."/>
            <person name="Gonzalez J."/>
            <person name="Henrissat B."/>
            <person name="Kuo A."/>
            <person name="Liang C."/>
            <person name="Lipzen A."/>
            <person name="Lutzoni F."/>
            <person name="Magnuson J."/>
            <person name="Mondo S."/>
            <person name="Nolan M."/>
            <person name="Ohm R."/>
            <person name="Pangilinan J."/>
            <person name="Park H.-J."/>
            <person name="Ramirez L."/>
            <person name="Alfaro M."/>
            <person name="Sun H."/>
            <person name="Tritt A."/>
            <person name="Yoshinaga Y."/>
            <person name="Zwiers L.-H."/>
            <person name="Turgeon B."/>
            <person name="Goodwin S."/>
            <person name="Spatafora J."/>
            <person name="Crous P."/>
            <person name="Grigoriev I."/>
        </authorList>
    </citation>
    <scope>NUCLEOTIDE SEQUENCE</scope>
    <source>
        <strain evidence="2">CBS 207.26</strain>
    </source>
</reference>
<dbReference type="InterPro" id="IPR027417">
    <property type="entry name" value="P-loop_NTPase"/>
</dbReference>
<protein>
    <submittedName>
        <fullName evidence="2">Uncharacterized protein</fullName>
    </submittedName>
</protein>
<feature type="region of interest" description="Disordered" evidence="1">
    <location>
        <begin position="344"/>
        <end position="366"/>
    </location>
</feature>
<dbReference type="InterPro" id="IPR019734">
    <property type="entry name" value="TPR_rpt"/>
</dbReference>
<dbReference type="Gene3D" id="3.40.50.300">
    <property type="entry name" value="P-loop containing nucleotide triphosphate hydrolases"/>
    <property type="match status" value="1"/>
</dbReference>
<dbReference type="OrthoDB" id="5986190at2759"/>
<dbReference type="PANTHER" id="PTHR46082">
    <property type="entry name" value="ATP/GTP-BINDING PROTEIN-RELATED"/>
    <property type="match status" value="1"/>
</dbReference>
<evidence type="ECO:0000256" key="1">
    <source>
        <dbReference type="SAM" id="MobiDB-lite"/>
    </source>
</evidence>
<accession>A0A6A6E244</accession>
<dbReference type="Gene3D" id="1.25.40.10">
    <property type="entry name" value="Tetratricopeptide repeat domain"/>
    <property type="match status" value="1"/>
</dbReference>
<dbReference type="InterPro" id="IPR053137">
    <property type="entry name" value="NLR-like"/>
</dbReference>
<dbReference type="InterPro" id="IPR011990">
    <property type="entry name" value="TPR-like_helical_dom_sf"/>
</dbReference>
<evidence type="ECO:0000313" key="3">
    <source>
        <dbReference type="Proteomes" id="UP000800200"/>
    </source>
</evidence>
<dbReference type="Pfam" id="PF13176">
    <property type="entry name" value="TPR_7"/>
    <property type="match status" value="1"/>
</dbReference>
<sequence length="666" mass="76055">MIEESPGLVAARCKSQRVFSEHYHVPHIAVPKFFGRQKLIAELQTFLLKPQGQYDKPSVAVLQALGGQGKSQVALELCRILKKDCRGIFWLDATSKATLERGFGVLAGKLNQLAASGLEDTESKVRLVLDTIQEWEERWLIVYDNYDRPDVFTDIKQFLPQNGQGGILFTSRHEATKVLGRHVQVPSMINDGGVELLLRDISDEKIEHSWADGEGIVRRLGGLALAIEQAAAYISFNQITLPKFIDEYERKKAKVLKHMREELWDYQKLRDGSEQSEALSAFTTWEMSFEQVEQRGKARKEHITRFLSVAAFLEPSHIGSYLFETYVLEEDEPFPWLDVFMRPSDSSDEESDSDANQASSPRRCGKTNWSKDRFWLTVERLYRLSLVQSIERKSVVWFSIHPVISDWLQLRERKRSNREKTLREAIGLMSVVVGSSFAEVAEASRRQELLAHLDSCLTNSRYLKRTIRLGCADMRTETNSFGWFYQKQGKYDRSEELYEALLKEDRRSLDGSDMKLLQSMANLASTYRNQGRWDAAEELFVQVMETRKKKLGADHPSMLTSMANLASTLWNQGRWDAAEELEVQVMETSKKKLGADHPSTLTSMANLAFTWKGQGRDAEAIKLMTECVQLHRHILGASHPHYMSSSKTLARWEAEQVDADPLSLDG</sequence>
<dbReference type="Pfam" id="PF13424">
    <property type="entry name" value="TPR_12"/>
    <property type="match status" value="1"/>
</dbReference>
<dbReference type="AlphaFoldDB" id="A0A6A6E244"/>
<dbReference type="Proteomes" id="UP000800200">
    <property type="component" value="Unassembled WGS sequence"/>
</dbReference>
<name>A0A6A6E244_9PEZI</name>
<dbReference type="PANTHER" id="PTHR46082:SF11">
    <property type="entry name" value="AAA+ ATPASE DOMAIN-CONTAINING PROTEIN-RELATED"/>
    <property type="match status" value="1"/>
</dbReference>
<proteinExistence type="predicted"/>
<dbReference type="SUPFAM" id="SSF48452">
    <property type="entry name" value="TPR-like"/>
    <property type="match status" value="1"/>
</dbReference>